<feature type="domain" description="DUF6533" evidence="2">
    <location>
        <begin position="24"/>
        <end position="66"/>
    </location>
</feature>
<dbReference type="InterPro" id="IPR045340">
    <property type="entry name" value="DUF6533"/>
</dbReference>
<protein>
    <recommendedName>
        <fullName evidence="2">DUF6533 domain-containing protein</fullName>
    </recommendedName>
</protein>
<dbReference type="AlphaFoldDB" id="A0A1C7M9A8"/>
<dbReference type="EMBL" id="LUGG01000007">
    <property type="protein sequence ID" value="OBZ73167.1"/>
    <property type="molecule type" value="Genomic_DNA"/>
</dbReference>
<dbReference type="OrthoDB" id="2757660at2759"/>
<evidence type="ECO:0000313" key="3">
    <source>
        <dbReference type="EMBL" id="OBZ73167.1"/>
    </source>
</evidence>
<sequence>MSSDTSGAEIIEIYSSVFSGNIYIVSGIVLVFYEYMITFDSEVRLVWGKKTTGANILFALNRYSMVFQSFVNLATLFPLTTDEGFDISYRS</sequence>
<keyword evidence="1" id="KW-0812">Transmembrane</keyword>
<organism evidence="3 4">
    <name type="scientific">Grifola frondosa</name>
    <name type="common">Maitake</name>
    <name type="synonym">Polyporus frondosus</name>
    <dbReference type="NCBI Taxonomy" id="5627"/>
    <lineage>
        <taxon>Eukaryota</taxon>
        <taxon>Fungi</taxon>
        <taxon>Dikarya</taxon>
        <taxon>Basidiomycota</taxon>
        <taxon>Agaricomycotina</taxon>
        <taxon>Agaricomycetes</taxon>
        <taxon>Polyporales</taxon>
        <taxon>Grifolaceae</taxon>
        <taxon>Grifola</taxon>
    </lineage>
</organism>
<feature type="transmembrane region" description="Helical" evidence="1">
    <location>
        <begin position="13"/>
        <end position="35"/>
    </location>
</feature>
<evidence type="ECO:0000256" key="1">
    <source>
        <dbReference type="SAM" id="Phobius"/>
    </source>
</evidence>
<comment type="caution">
    <text evidence="3">The sequence shown here is derived from an EMBL/GenBank/DDBJ whole genome shotgun (WGS) entry which is preliminary data.</text>
</comment>
<dbReference type="Pfam" id="PF20151">
    <property type="entry name" value="DUF6533"/>
    <property type="match status" value="1"/>
</dbReference>
<dbReference type="Proteomes" id="UP000092993">
    <property type="component" value="Unassembled WGS sequence"/>
</dbReference>
<name>A0A1C7M9A8_GRIFR</name>
<evidence type="ECO:0000313" key="4">
    <source>
        <dbReference type="Proteomes" id="UP000092993"/>
    </source>
</evidence>
<keyword evidence="4" id="KW-1185">Reference proteome</keyword>
<keyword evidence="1" id="KW-0472">Membrane</keyword>
<keyword evidence="1" id="KW-1133">Transmembrane helix</keyword>
<evidence type="ECO:0000259" key="2">
    <source>
        <dbReference type="Pfam" id="PF20151"/>
    </source>
</evidence>
<gene>
    <name evidence="3" type="ORF">A0H81_07308</name>
</gene>
<proteinExistence type="predicted"/>
<reference evidence="3 4" key="1">
    <citation type="submission" date="2016-03" db="EMBL/GenBank/DDBJ databases">
        <title>Whole genome sequencing of Grifola frondosa 9006-11.</title>
        <authorList>
            <person name="Min B."/>
            <person name="Park H."/>
            <person name="Kim J.-G."/>
            <person name="Cho H."/>
            <person name="Oh Y.-L."/>
            <person name="Kong W.-S."/>
            <person name="Choi I.-G."/>
        </authorList>
    </citation>
    <scope>NUCLEOTIDE SEQUENCE [LARGE SCALE GENOMIC DNA]</scope>
    <source>
        <strain evidence="3 4">9006-11</strain>
    </source>
</reference>
<accession>A0A1C7M9A8</accession>